<dbReference type="Pfam" id="PF03269">
    <property type="entry name" value="DUF268"/>
    <property type="match status" value="1"/>
</dbReference>
<dbReference type="AlphaFoldDB" id="A0A1M4XQT7"/>
<dbReference type="STRING" id="1123243.SAMN02745190_01571"/>
<dbReference type="RefSeq" id="WP_094756534.1">
    <property type="nucleotide sequence ID" value="NZ_FQUG01000005.1"/>
</dbReference>
<dbReference type="Proteomes" id="UP000184404">
    <property type="component" value="Unassembled WGS sequence"/>
</dbReference>
<dbReference type="InterPro" id="IPR029063">
    <property type="entry name" value="SAM-dependent_MTases_sf"/>
</dbReference>
<evidence type="ECO:0008006" key="3">
    <source>
        <dbReference type="Google" id="ProtNLM"/>
    </source>
</evidence>
<organism evidence="1 2">
    <name type="scientific">Schwartzia succinivorans DSM 10502</name>
    <dbReference type="NCBI Taxonomy" id="1123243"/>
    <lineage>
        <taxon>Bacteria</taxon>
        <taxon>Bacillati</taxon>
        <taxon>Bacillota</taxon>
        <taxon>Negativicutes</taxon>
        <taxon>Selenomonadales</taxon>
        <taxon>Selenomonadaceae</taxon>
        <taxon>Schwartzia</taxon>
    </lineage>
</organism>
<dbReference type="EMBL" id="FQUG01000005">
    <property type="protein sequence ID" value="SHE95815.1"/>
    <property type="molecule type" value="Genomic_DNA"/>
</dbReference>
<dbReference type="InterPro" id="IPR004951">
    <property type="entry name" value="DUF268_CAE_spp"/>
</dbReference>
<dbReference type="Gene3D" id="3.40.50.150">
    <property type="entry name" value="Vaccinia Virus protein VP39"/>
    <property type="match status" value="1"/>
</dbReference>
<reference evidence="1 2" key="1">
    <citation type="submission" date="2016-11" db="EMBL/GenBank/DDBJ databases">
        <authorList>
            <person name="Jaros S."/>
            <person name="Januszkiewicz K."/>
            <person name="Wedrychowicz H."/>
        </authorList>
    </citation>
    <scope>NUCLEOTIDE SEQUENCE [LARGE SCALE GENOMIC DNA]</scope>
    <source>
        <strain evidence="1 2">DSM 10502</strain>
    </source>
</reference>
<gene>
    <name evidence="1" type="ORF">SAMN02745190_01571</name>
</gene>
<evidence type="ECO:0000313" key="1">
    <source>
        <dbReference type="EMBL" id="SHE95815.1"/>
    </source>
</evidence>
<dbReference type="SUPFAM" id="SSF53335">
    <property type="entry name" value="S-adenosyl-L-methionine-dependent methyltransferases"/>
    <property type="match status" value="1"/>
</dbReference>
<evidence type="ECO:0000313" key="2">
    <source>
        <dbReference type="Proteomes" id="UP000184404"/>
    </source>
</evidence>
<name>A0A1M4XQT7_9FIRM</name>
<dbReference type="OrthoDB" id="9792586at2"/>
<accession>A0A1M4XQT7</accession>
<sequence>MMYKTIIKGLKGIGRNLGLKYALSKIKEFRQTEIDRKKYLSDMDRYKKMNTRDEFSYEKKYEFPCIHEYRGQAGYPGTYFWQDLWGAQRIVANHPRKHYDIGSRVDGFISHMMLFPEIELHFIDIRPMNKLIPGTYFVQADATNLEGIPDNSIESLSALCSFEHFGLGRYGDSVDPEACFKAFSAVQRVVKVGGYIYISVPVGENHVCFNAHRVFNPRTIIEEFDRCICEELSIIDLDSDPVIYKLPSPNAFAIEPNVDHYCGLFMFRKAR</sequence>
<keyword evidence="2" id="KW-1185">Reference proteome</keyword>
<proteinExistence type="predicted"/>
<protein>
    <recommendedName>
        <fullName evidence="3">DUF268 domain-containing protein</fullName>
    </recommendedName>
</protein>